<feature type="transmembrane region" description="Helical" evidence="1">
    <location>
        <begin position="20"/>
        <end position="41"/>
    </location>
</feature>
<dbReference type="Proteomes" id="UP000276133">
    <property type="component" value="Unassembled WGS sequence"/>
</dbReference>
<organism evidence="2 3">
    <name type="scientific">Brachionus plicatilis</name>
    <name type="common">Marine rotifer</name>
    <name type="synonym">Brachionus muelleri</name>
    <dbReference type="NCBI Taxonomy" id="10195"/>
    <lineage>
        <taxon>Eukaryota</taxon>
        <taxon>Metazoa</taxon>
        <taxon>Spiralia</taxon>
        <taxon>Gnathifera</taxon>
        <taxon>Rotifera</taxon>
        <taxon>Eurotatoria</taxon>
        <taxon>Monogononta</taxon>
        <taxon>Pseudotrocha</taxon>
        <taxon>Ploima</taxon>
        <taxon>Brachionidae</taxon>
        <taxon>Brachionus</taxon>
    </lineage>
</organism>
<evidence type="ECO:0000256" key="1">
    <source>
        <dbReference type="SAM" id="Phobius"/>
    </source>
</evidence>
<protein>
    <submittedName>
        <fullName evidence="2">Uncharacterized protein</fullName>
    </submittedName>
</protein>
<keyword evidence="1" id="KW-0812">Transmembrane</keyword>
<sequence length="76" mass="8150">MSCALNLQKLKCGLNTSAWIGFFACQMSLNVFTLGGLSVCASRCFGRMCARLMDSDASAIKAQLDSLPLSLSQPKK</sequence>
<keyword evidence="3" id="KW-1185">Reference proteome</keyword>
<comment type="caution">
    <text evidence="2">The sequence shown here is derived from an EMBL/GenBank/DDBJ whole genome shotgun (WGS) entry which is preliminary data.</text>
</comment>
<keyword evidence="1" id="KW-1133">Transmembrane helix</keyword>
<dbReference type="AlphaFoldDB" id="A0A3M7P3M7"/>
<reference evidence="2 3" key="1">
    <citation type="journal article" date="2018" name="Sci. Rep.">
        <title>Genomic signatures of local adaptation to the degree of environmental predictability in rotifers.</title>
        <authorList>
            <person name="Franch-Gras L."/>
            <person name="Hahn C."/>
            <person name="Garcia-Roger E.M."/>
            <person name="Carmona M.J."/>
            <person name="Serra M."/>
            <person name="Gomez A."/>
        </authorList>
    </citation>
    <scope>NUCLEOTIDE SEQUENCE [LARGE SCALE GENOMIC DNA]</scope>
    <source>
        <strain evidence="2">HYR1</strain>
    </source>
</reference>
<proteinExistence type="predicted"/>
<accession>A0A3M7P3M7</accession>
<name>A0A3M7P3M7_BRAPC</name>
<dbReference type="EMBL" id="REGN01013628">
    <property type="protein sequence ID" value="RMZ93686.1"/>
    <property type="molecule type" value="Genomic_DNA"/>
</dbReference>
<keyword evidence="1" id="KW-0472">Membrane</keyword>
<evidence type="ECO:0000313" key="2">
    <source>
        <dbReference type="EMBL" id="RMZ93686.1"/>
    </source>
</evidence>
<gene>
    <name evidence="2" type="ORF">BpHYR1_029964</name>
</gene>
<evidence type="ECO:0000313" key="3">
    <source>
        <dbReference type="Proteomes" id="UP000276133"/>
    </source>
</evidence>